<proteinExistence type="predicted"/>
<sequence length="211" mass="23516">MQDITRIIAVRHGETAWNVDTRLQGQIDIALNANGQEQARRLSEAMADEGLDAIVSSDLLRARDTAKAVADRTGLPLATDTGLRERHFGVFQGHTYAEVEQRWPEESARWRRREPDFGAEGGETLQGFYDRCVATAERLARAHPGRTLLLVTHGGVLDCLYRAASRIPLNAPRTWDLANTGVNRLLYTGEGFTLVGWADVQHLEDRALDEL</sequence>
<reference evidence="1 2" key="1">
    <citation type="submission" date="2024-04" db="EMBL/GenBank/DDBJ databases">
        <title>Novel species of the genus Ideonella isolated from streams.</title>
        <authorList>
            <person name="Lu H."/>
        </authorList>
    </citation>
    <scope>NUCLEOTIDE SEQUENCE [LARGE SCALE GENOMIC DNA]</scope>
    <source>
        <strain evidence="1 2">DXS29W</strain>
    </source>
</reference>
<dbReference type="Gene3D" id="3.40.50.1240">
    <property type="entry name" value="Phosphoglycerate mutase-like"/>
    <property type="match status" value="1"/>
</dbReference>
<dbReference type="RefSeq" id="WP_341425075.1">
    <property type="nucleotide sequence ID" value="NZ_JBBUTG010000003.1"/>
</dbReference>
<evidence type="ECO:0000313" key="1">
    <source>
        <dbReference type="EMBL" id="MEK8030716.1"/>
    </source>
</evidence>
<gene>
    <name evidence="1" type="ORF">AACH06_07745</name>
</gene>
<dbReference type="InterPro" id="IPR050275">
    <property type="entry name" value="PGM_Phosphatase"/>
</dbReference>
<dbReference type="PANTHER" id="PTHR48100">
    <property type="entry name" value="BROAD-SPECIFICITY PHOSPHATASE YOR283W-RELATED"/>
    <property type="match status" value="1"/>
</dbReference>
<dbReference type="SUPFAM" id="SSF53254">
    <property type="entry name" value="Phosphoglycerate mutase-like"/>
    <property type="match status" value="1"/>
</dbReference>
<dbReference type="InterPro" id="IPR029033">
    <property type="entry name" value="His_PPase_superfam"/>
</dbReference>
<dbReference type="CDD" id="cd07067">
    <property type="entry name" value="HP_PGM_like"/>
    <property type="match status" value="1"/>
</dbReference>
<keyword evidence="1" id="KW-0378">Hydrolase</keyword>
<evidence type="ECO:0000313" key="2">
    <source>
        <dbReference type="Proteomes" id="UP001371218"/>
    </source>
</evidence>
<name>A0ABU9BL84_9BURK</name>
<dbReference type="EC" id="3.1.3.-" evidence="1"/>
<keyword evidence="2" id="KW-1185">Reference proteome</keyword>
<dbReference type="InterPro" id="IPR013078">
    <property type="entry name" value="His_Pase_superF_clade-1"/>
</dbReference>
<dbReference type="Proteomes" id="UP001371218">
    <property type="component" value="Unassembled WGS sequence"/>
</dbReference>
<comment type="caution">
    <text evidence="1">The sequence shown here is derived from an EMBL/GenBank/DDBJ whole genome shotgun (WGS) entry which is preliminary data.</text>
</comment>
<dbReference type="EMBL" id="JBBUTG010000003">
    <property type="protein sequence ID" value="MEK8030716.1"/>
    <property type="molecule type" value="Genomic_DNA"/>
</dbReference>
<dbReference type="Pfam" id="PF00300">
    <property type="entry name" value="His_Phos_1"/>
    <property type="match status" value="1"/>
</dbReference>
<dbReference type="PANTHER" id="PTHR48100:SF62">
    <property type="entry name" value="GLUCOSYL-3-PHOSPHOGLYCERATE PHOSPHATASE"/>
    <property type="match status" value="1"/>
</dbReference>
<dbReference type="SMART" id="SM00855">
    <property type="entry name" value="PGAM"/>
    <property type="match status" value="1"/>
</dbReference>
<dbReference type="GO" id="GO:0016787">
    <property type="term" value="F:hydrolase activity"/>
    <property type="evidence" value="ECO:0007669"/>
    <property type="project" value="UniProtKB-KW"/>
</dbReference>
<protein>
    <submittedName>
        <fullName evidence="1">Histidine phosphatase family protein</fullName>
        <ecNumber evidence="1">3.1.3.-</ecNumber>
    </submittedName>
</protein>
<organism evidence="1 2">
    <name type="scientific">Ideonella lacteola</name>
    <dbReference type="NCBI Taxonomy" id="2984193"/>
    <lineage>
        <taxon>Bacteria</taxon>
        <taxon>Pseudomonadati</taxon>
        <taxon>Pseudomonadota</taxon>
        <taxon>Betaproteobacteria</taxon>
        <taxon>Burkholderiales</taxon>
        <taxon>Sphaerotilaceae</taxon>
        <taxon>Ideonella</taxon>
    </lineage>
</organism>
<accession>A0ABU9BL84</accession>